<dbReference type="EMBL" id="QTUC01000001">
    <property type="protein sequence ID" value="REF35315.1"/>
    <property type="molecule type" value="Genomic_DNA"/>
</dbReference>
<evidence type="ECO:0000256" key="3">
    <source>
        <dbReference type="ARBA" id="ARBA00022801"/>
    </source>
</evidence>
<feature type="compositionally biased region" description="Basic and acidic residues" evidence="4">
    <location>
        <begin position="22"/>
        <end position="34"/>
    </location>
</feature>
<keyword evidence="2" id="KW-0732">Signal</keyword>
<dbReference type="Gene3D" id="3.40.50.1820">
    <property type="entry name" value="alpha/beta hydrolase"/>
    <property type="match status" value="1"/>
</dbReference>
<accession>A0A3D9V8I4</accession>
<evidence type="ECO:0000259" key="5">
    <source>
        <dbReference type="Pfam" id="PF22244"/>
    </source>
</evidence>
<sequence length="432" mass="48225">MSNERAPGEIGRTSAAALSPADADHAGDSPDRRGWRANPAVVERCKRRRPGPVYEEDQVPSYELPDPLRGSDGSVVDSPQAWRRRRQEILDLFRTHVYGHRPPGDDPRTRRRFDVVEEDPSAMDGAATLRRVVVRSERADNERPTRTHQFEVTVFLPNAAADPVPVFLLLNIAGPENTDPTRERTSSIWPAEEAVARGYGIAALQVRDLAPDDPARFREGIIQLVEGDLDERPPDAWKALAAWGWGASRAMDYFETDPRVDHTKVAVLGHSRGGKAALWAGAEDERFALVISNESGCGGAALSRRRFGETVAAINRRFPHWFCDNFRRYDDAEHALPVDQHMLIALIAPRAVYVASADEDLWADPRGEFLSLAHASSVYGLWGHSTIGPDDMPPLDTPLRVGPRGYHIRSGDHSLTEVDWNHYMDFADTLWR</sequence>
<dbReference type="GO" id="GO:0052689">
    <property type="term" value="F:carboxylic ester hydrolase activity"/>
    <property type="evidence" value="ECO:0007669"/>
    <property type="project" value="UniProtKB-KW"/>
</dbReference>
<feature type="domain" description="4-O-methyl-glucuronoyl methylesterase-like" evidence="5">
    <location>
        <begin position="239"/>
        <end position="381"/>
    </location>
</feature>
<dbReference type="Proteomes" id="UP000256485">
    <property type="component" value="Unassembled WGS sequence"/>
</dbReference>
<dbReference type="AlphaFoldDB" id="A0A3D9V8I4"/>
<evidence type="ECO:0000313" key="6">
    <source>
        <dbReference type="EMBL" id="REF35315.1"/>
    </source>
</evidence>
<comment type="caution">
    <text evidence="6">The sequence shown here is derived from an EMBL/GenBank/DDBJ whole genome shotgun (WGS) entry which is preliminary data.</text>
</comment>
<reference evidence="6 7" key="1">
    <citation type="submission" date="2018-08" db="EMBL/GenBank/DDBJ databases">
        <title>Sequencing the genomes of 1000 actinobacteria strains.</title>
        <authorList>
            <person name="Klenk H.-P."/>
        </authorList>
    </citation>
    <scope>NUCLEOTIDE SEQUENCE [LARGE SCALE GENOMIC DNA]</scope>
    <source>
        <strain evidence="6 7">DSM 22891</strain>
    </source>
</reference>
<dbReference type="InterPro" id="IPR054579">
    <property type="entry name" value="GCE-like_dom"/>
</dbReference>
<keyword evidence="1" id="KW-0719">Serine esterase</keyword>
<proteinExistence type="predicted"/>
<gene>
    <name evidence="6" type="ORF">DFJ64_0691</name>
</gene>
<evidence type="ECO:0000256" key="2">
    <source>
        <dbReference type="ARBA" id="ARBA00022729"/>
    </source>
</evidence>
<keyword evidence="3" id="KW-0378">Hydrolase</keyword>
<organism evidence="6 7">
    <name type="scientific">Thermasporomyces composti</name>
    <dbReference type="NCBI Taxonomy" id="696763"/>
    <lineage>
        <taxon>Bacteria</taxon>
        <taxon>Bacillati</taxon>
        <taxon>Actinomycetota</taxon>
        <taxon>Actinomycetes</taxon>
        <taxon>Propionibacteriales</taxon>
        <taxon>Nocardioidaceae</taxon>
        <taxon>Thermasporomyces</taxon>
    </lineage>
</organism>
<evidence type="ECO:0000313" key="7">
    <source>
        <dbReference type="Proteomes" id="UP000256485"/>
    </source>
</evidence>
<evidence type="ECO:0000256" key="4">
    <source>
        <dbReference type="SAM" id="MobiDB-lite"/>
    </source>
</evidence>
<evidence type="ECO:0000256" key="1">
    <source>
        <dbReference type="ARBA" id="ARBA00022487"/>
    </source>
</evidence>
<dbReference type="SUPFAM" id="SSF53474">
    <property type="entry name" value="alpha/beta-Hydrolases"/>
    <property type="match status" value="1"/>
</dbReference>
<dbReference type="RefSeq" id="WP_211310475.1">
    <property type="nucleotide sequence ID" value="NZ_QTUC01000001.1"/>
</dbReference>
<name>A0A3D9V8I4_THECX</name>
<dbReference type="Pfam" id="PF22244">
    <property type="entry name" value="GCE_fung"/>
    <property type="match status" value="1"/>
</dbReference>
<dbReference type="InterPro" id="IPR029058">
    <property type="entry name" value="AB_hydrolase_fold"/>
</dbReference>
<keyword evidence="7" id="KW-1185">Reference proteome</keyword>
<feature type="region of interest" description="Disordered" evidence="4">
    <location>
        <begin position="1"/>
        <end position="79"/>
    </location>
</feature>
<protein>
    <recommendedName>
        <fullName evidence="5">4-O-methyl-glucuronoyl methylesterase-like domain-containing protein</fullName>
    </recommendedName>
</protein>